<dbReference type="GO" id="GO:1990575">
    <property type="term" value="P:mitochondrial L-ornithine transmembrane transport"/>
    <property type="evidence" value="ECO:0007669"/>
    <property type="project" value="TreeGrafter"/>
</dbReference>
<dbReference type="PANTHER" id="PTHR45624">
    <property type="entry name" value="MITOCHONDRIAL BASIC AMINO ACIDS TRANSPORTER-RELATED"/>
    <property type="match status" value="1"/>
</dbReference>
<evidence type="ECO:0000313" key="13">
    <source>
        <dbReference type="Proteomes" id="UP000316270"/>
    </source>
</evidence>
<feature type="repeat" description="Solcar" evidence="10">
    <location>
        <begin position="34"/>
        <end position="117"/>
    </location>
</feature>
<evidence type="ECO:0000256" key="2">
    <source>
        <dbReference type="ARBA" id="ARBA00006375"/>
    </source>
</evidence>
<dbReference type="STRING" id="50376.A0A517LBC6"/>
<comment type="similarity">
    <text evidence="2 11">Belongs to the mitochondrial carrier (TC 2.A.29) family.</text>
</comment>
<dbReference type="Pfam" id="PF00153">
    <property type="entry name" value="Mito_carr"/>
    <property type="match status" value="3"/>
</dbReference>
<dbReference type="Proteomes" id="UP000316270">
    <property type="component" value="Chromosome 8"/>
</dbReference>
<evidence type="ECO:0008006" key="14">
    <source>
        <dbReference type="Google" id="ProtNLM"/>
    </source>
</evidence>
<keyword evidence="5" id="KW-0677">Repeat</keyword>
<dbReference type="GO" id="GO:0031966">
    <property type="term" value="C:mitochondrial membrane"/>
    <property type="evidence" value="ECO:0007669"/>
    <property type="project" value="UniProtKB-SubCell"/>
</dbReference>
<dbReference type="SUPFAM" id="SSF103506">
    <property type="entry name" value="Mitochondrial carrier"/>
    <property type="match status" value="1"/>
</dbReference>
<keyword evidence="6" id="KW-0999">Mitochondrion inner membrane</keyword>
<evidence type="ECO:0000256" key="11">
    <source>
        <dbReference type="RuleBase" id="RU000488"/>
    </source>
</evidence>
<gene>
    <name evidence="12" type="ORF">FKW77_008084</name>
</gene>
<protein>
    <recommendedName>
        <fullName evidence="14">Amino-acid transporter arg-13</fullName>
    </recommendedName>
</protein>
<dbReference type="InterPro" id="IPR050567">
    <property type="entry name" value="Mitochondrial_Carrier"/>
</dbReference>
<name>A0A517LBC6_9PEZI</name>
<reference evidence="12 13" key="1">
    <citation type="submission" date="2019-07" db="EMBL/GenBank/DDBJ databases">
        <title>Finished genome of Venturia effusa.</title>
        <authorList>
            <person name="Young C.A."/>
            <person name="Cox M.P."/>
            <person name="Ganley A.R.D."/>
            <person name="David W.J."/>
        </authorList>
    </citation>
    <scope>NUCLEOTIDE SEQUENCE [LARGE SCALE GENOMIC DNA]</scope>
    <source>
        <strain evidence="13">albino</strain>
    </source>
</reference>
<dbReference type="PANTHER" id="PTHR45624:SF31">
    <property type="entry name" value="MITOCHONDRIAL ORNITHINE TRANSPORTER 1"/>
    <property type="match status" value="1"/>
</dbReference>
<feature type="repeat" description="Solcar" evidence="10">
    <location>
        <begin position="229"/>
        <end position="318"/>
    </location>
</feature>
<dbReference type="OrthoDB" id="2139348at2759"/>
<dbReference type="PROSITE" id="PS50920">
    <property type="entry name" value="SOLCAR"/>
    <property type="match status" value="3"/>
</dbReference>
<dbReference type="AlphaFoldDB" id="A0A517LBC6"/>
<dbReference type="EMBL" id="CP042192">
    <property type="protein sequence ID" value="QDS72927.1"/>
    <property type="molecule type" value="Genomic_DNA"/>
</dbReference>
<evidence type="ECO:0000256" key="1">
    <source>
        <dbReference type="ARBA" id="ARBA00004225"/>
    </source>
</evidence>
<accession>A0A517LBC6</accession>
<dbReference type="GO" id="GO:0000064">
    <property type="term" value="F:L-ornithine transmembrane transporter activity"/>
    <property type="evidence" value="ECO:0007669"/>
    <property type="project" value="TreeGrafter"/>
</dbReference>
<evidence type="ECO:0000256" key="5">
    <source>
        <dbReference type="ARBA" id="ARBA00022737"/>
    </source>
</evidence>
<proteinExistence type="inferred from homology"/>
<keyword evidence="8" id="KW-0496">Mitochondrion</keyword>
<keyword evidence="4 10" id="KW-0812">Transmembrane</keyword>
<keyword evidence="7" id="KW-1133">Transmembrane helix</keyword>
<evidence type="ECO:0000313" key="12">
    <source>
        <dbReference type="EMBL" id="QDS72927.1"/>
    </source>
</evidence>
<evidence type="ECO:0000256" key="9">
    <source>
        <dbReference type="ARBA" id="ARBA00023136"/>
    </source>
</evidence>
<comment type="subcellular location">
    <subcellularLocation>
        <location evidence="1">Mitochondrion membrane</location>
        <topology evidence="1">Multi-pass membrane protein</topology>
    </subcellularLocation>
</comment>
<keyword evidence="9 10" id="KW-0472">Membrane</keyword>
<evidence type="ECO:0000256" key="4">
    <source>
        <dbReference type="ARBA" id="ARBA00022692"/>
    </source>
</evidence>
<dbReference type="FunFam" id="1.50.40.10:FF:000109">
    <property type="entry name" value="Ornithine carrier protein AmcA/Ort1"/>
    <property type="match status" value="1"/>
</dbReference>
<dbReference type="InterPro" id="IPR023395">
    <property type="entry name" value="MCP_dom_sf"/>
</dbReference>
<evidence type="ECO:0000256" key="6">
    <source>
        <dbReference type="ARBA" id="ARBA00022792"/>
    </source>
</evidence>
<evidence type="ECO:0000256" key="7">
    <source>
        <dbReference type="ARBA" id="ARBA00022989"/>
    </source>
</evidence>
<evidence type="ECO:0000256" key="8">
    <source>
        <dbReference type="ARBA" id="ARBA00023128"/>
    </source>
</evidence>
<evidence type="ECO:0000256" key="10">
    <source>
        <dbReference type="PROSITE-ProRule" id="PRU00282"/>
    </source>
</evidence>
<keyword evidence="3 11" id="KW-0813">Transport</keyword>
<feature type="repeat" description="Solcar" evidence="10">
    <location>
        <begin position="129"/>
        <end position="216"/>
    </location>
</feature>
<evidence type="ECO:0000256" key="3">
    <source>
        <dbReference type="ARBA" id="ARBA00022448"/>
    </source>
</evidence>
<keyword evidence="13" id="KW-1185">Reference proteome</keyword>
<organism evidence="12 13">
    <name type="scientific">Venturia effusa</name>
    <dbReference type="NCBI Taxonomy" id="50376"/>
    <lineage>
        <taxon>Eukaryota</taxon>
        <taxon>Fungi</taxon>
        <taxon>Dikarya</taxon>
        <taxon>Ascomycota</taxon>
        <taxon>Pezizomycotina</taxon>
        <taxon>Dothideomycetes</taxon>
        <taxon>Pleosporomycetidae</taxon>
        <taxon>Venturiales</taxon>
        <taxon>Venturiaceae</taxon>
        <taxon>Venturia</taxon>
    </lineage>
</organism>
<dbReference type="InterPro" id="IPR018108">
    <property type="entry name" value="MCP_transmembrane"/>
</dbReference>
<sequence>MDASHTAVSIEQGSRIILAQDNAPATEKLAQQGLEAVKDVAFGSTAGIVGKFIEYPFDTVKVRLQSSSQYSGPVDCFRQGWRQDGFSGLYRGISAPLVGAAVETSSLFFSYRLAQEAFQSAFLPMNEPLSMSALLLCGSISGAFTSLLLTPIELVKCKLQVPLVSSAVKAGPLSVISSIYRHQGLKGFWHGQMGTLIRETGGSAAWFGSYEGMSILFRKLDKMAPKEALPMYQQMVAGAVAGMSYNFIFFPADTIKSRMQTEDVREIAGGGRTFMAVGNTVWQQQGLKGLYRGCGITVARSAPSSAFIFTVYEALRRTFV</sequence>
<dbReference type="Gene3D" id="1.50.40.10">
    <property type="entry name" value="Mitochondrial carrier domain"/>
    <property type="match status" value="2"/>
</dbReference>